<dbReference type="InterPro" id="IPR052891">
    <property type="entry name" value="DNA-3mA_glycosylase"/>
</dbReference>
<keyword evidence="1 6" id="KW-0479">Metal-binding</keyword>
<dbReference type="InterPro" id="IPR004597">
    <property type="entry name" value="Tag"/>
</dbReference>
<evidence type="ECO:0000256" key="3">
    <source>
        <dbReference type="ARBA" id="ARBA00022801"/>
    </source>
</evidence>
<protein>
    <recommendedName>
        <fullName evidence="9">DNA-3-methyladenine glycosylase I</fullName>
    </recommendedName>
</protein>
<evidence type="ECO:0000313" key="7">
    <source>
        <dbReference type="EMBL" id="KAG6465697.1"/>
    </source>
</evidence>
<name>A0A922D1T6_MANSE</name>
<keyword evidence="4 6" id="KW-0862">Zinc</keyword>
<dbReference type="Pfam" id="PF03352">
    <property type="entry name" value="Adenine_glyco"/>
    <property type="match status" value="1"/>
</dbReference>
<proteinExistence type="predicted"/>
<sequence length="201" mass="23444">MVDEEGKHKENKVVRCEWLNKDKLYIKYHDEEWGIPQYDSLLLFEMLCLEGQQAGLSWITILKKRYNYRRLFSNFNPSKICQFNSKDINVILSDSGIVRHKGKVLSIIQNANSYLKMKKNGEDFSKFVWSFVENKPLVNNWKNSSDIPTQTPTSVALSKALKKREFRFVGPTTCYSFMQACGLVNDHIVNCISRNISIKQY</sequence>
<evidence type="ECO:0000256" key="1">
    <source>
        <dbReference type="ARBA" id="ARBA00022723"/>
    </source>
</evidence>
<reference evidence="7" key="1">
    <citation type="journal article" date="2016" name="Insect Biochem. Mol. Biol.">
        <title>Multifaceted biological insights from a draft genome sequence of the tobacco hornworm moth, Manduca sexta.</title>
        <authorList>
            <person name="Kanost M.R."/>
            <person name="Arrese E.L."/>
            <person name="Cao X."/>
            <person name="Chen Y.R."/>
            <person name="Chellapilla S."/>
            <person name="Goldsmith M.R."/>
            <person name="Grosse-Wilde E."/>
            <person name="Heckel D.G."/>
            <person name="Herndon N."/>
            <person name="Jiang H."/>
            <person name="Papanicolaou A."/>
            <person name="Qu J."/>
            <person name="Soulages J.L."/>
            <person name="Vogel H."/>
            <person name="Walters J."/>
            <person name="Waterhouse R.M."/>
            <person name="Ahn S.J."/>
            <person name="Almeida F.C."/>
            <person name="An C."/>
            <person name="Aqrawi P."/>
            <person name="Bretschneider A."/>
            <person name="Bryant W.B."/>
            <person name="Bucks S."/>
            <person name="Chao H."/>
            <person name="Chevignon G."/>
            <person name="Christen J.M."/>
            <person name="Clarke D.F."/>
            <person name="Dittmer N.T."/>
            <person name="Ferguson L.C.F."/>
            <person name="Garavelou S."/>
            <person name="Gordon K.H.J."/>
            <person name="Gunaratna R.T."/>
            <person name="Han Y."/>
            <person name="Hauser F."/>
            <person name="He Y."/>
            <person name="Heidel-Fischer H."/>
            <person name="Hirsh A."/>
            <person name="Hu Y."/>
            <person name="Jiang H."/>
            <person name="Kalra D."/>
            <person name="Klinner C."/>
            <person name="Konig C."/>
            <person name="Kovar C."/>
            <person name="Kroll A.R."/>
            <person name="Kuwar S.S."/>
            <person name="Lee S.L."/>
            <person name="Lehman R."/>
            <person name="Li K."/>
            <person name="Li Z."/>
            <person name="Liang H."/>
            <person name="Lovelace S."/>
            <person name="Lu Z."/>
            <person name="Mansfield J.H."/>
            <person name="McCulloch K.J."/>
            <person name="Mathew T."/>
            <person name="Morton B."/>
            <person name="Muzny D.M."/>
            <person name="Neunemann D."/>
            <person name="Ongeri F."/>
            <person name="Pauchet Y."/>
            <person name="Pu L.L."/>
            <person name="Pyrousis I."/>
            <person name="Rao X.J."/>
            <person name="Redding A."/>
            <person name="Roesel C."/>
            <person name="Sanchez-Gracia A."/>
            <person name="Schaack S."/>
            <person name="Shukla A."/>
            <person name="Tetreau G."/>
            <person name="Wang Y."/>
            <person name="Xiong G.H."/>
            <person name="Traut W."/>
            <person name="Walsh T.K."/>
            <person name="Worley K.C."/>
            <person name="Wu D."/>
            <person name="Wu W."/>
            <person name="Wu Y.Q."/>
            <person name="Zhang X."/>
            <person name="Zou Z."/>
            <person name="Zucker H."/>
            <person name="Briscoe A.D."/>
            <person name="Burmester T."/>
            <person name="Clem R.J."/>
            <person name="Feyereisen R."/>
            <person name="Grimmelikhuijzen C.J.P."/>
            <person name="Hamodrakas S.J."/>
            <person name="Hansson B.S."/>
            <person name="Huguet E."/>
            <person name="Jermiin L.S."/>
            <person name="Lan Q."/>
            <person name="Lehman H.K."/>
            <person name="Lorenzen M."/>
            <person name="Merzendorfer H."/>
            <person name="Michalopoulos I."/>
            <person name="Morton D.B."/>
            <person name="Muthukrishnan S."/>
            <person name="Oakeshott J.G."/>
            <person name="Palmer W."/>
            <person name="Park Y."/>
            <person name="Passarelli A.L."/>
            <person name="Rozas J."/>
            <person name="Schwartz L.M."/>
            <person name="Smith W."/>
            <person name="Southgate A."/>
            <person name="Vilcinskas A."/>
            <person name="Vogt R."/>
            <person name="Wang P."/>
            <person name="Werren J."/>
            <person name="Yu X.Q."/>
            <person name="Zhou J.J."/>
            <person name="Brown S.J."/>
            <person name="Scherer S.E."/>
            <person name="Richards S."/>
            <person name="Blissard G.W."/>
        </authorList>
    </citation>
    <scope>NUCLEOTIDE SEQUENCE</scope>
</reference>
<dbReference type="PANTHER" id="PTHR30037">
    <property type="entry name" value="DNA-3-METHYLADENINE GLYCOSYLASE 1"/>
    <property type="match status" value="1"/>
</dbReference>
<dbReference type="InterPro" id="IPR005019">
    <property type="entry name" value="Adenine_glyco"/>
</dbReference>
<evidence type="ECO:0000256" key="4">
    <source>
        <dbReference type="ARBA" id="ARBA00022833"/>
    </source>
</evidence>
<reference evidence="7" key="2">
    <citation type="submission" date="2020-12" db="EMBL/GenBank/DDBJ databases">
        <authorList>
            <person name="Kanost M."/>
        </authorList>
    </citation>
    <scope>NUCLEOTIDE SEQUENCE</scope>
</reference>
<evidence type="ECO:0008006" key="9">
    <source>
        <dbReference type="Google" id="ProtNLM"/>
    </source>
</evidence>
<gene>
    <name evidence="7" type="ORF">O3G_MSEX015328</name>
</gene>
<feature type="binding site" evidence="6">
    <location>
        <position position="191"/>
    </location>
    <ligand>
        <name>Zn(2+)</name>
        <dbReference type="ChEBI" id="CHEBI:29105"/>
    </ligand>
</feature>
<dbReference type="GO" id="GO:0008725">
    <property type="term" value="F:DNA-3-methyladenine glycosylase activity"/>
    <property type="evidence" value="ECO:0007669"/>
    <property type="project" value="InterPro"/>
</dbReference>
<dbReference type="GO" id="GO:0006284">
    <property type="term" value="P:base-excision repair"/>
    <property type="evidence" value="ECO:0007669"/>
    <property type="project" value="InterPro"/>
</dbReference>
<dbReference type="AlphaFoldDB" id="A0A922D1T6"/>
<dbReference type="EMBL" id="JH669667">
    <property type="protein sequence ID" value="KAG6465697.1"/>
    <property type="molecule type" value="Genomic_DNA"/>
</dbReference>
<dbReference type="NCBIfam" id="TIGR00624">
    <property type="entry name" value="tag"/>
    <property type="match status" value="1"/>
</dbReference>
<evidence type="ECO:0000313" key="8">
    <source>
        <dbReference type="Proteomes" id="UP000791440"/>
    </source>
</evidence>
<feature type="binding site" evidence="6">
    <location>
        <position position="187"/>
    </location>
    <ligand>
        <name>Zn(2+)</name>
        <dbReference type="ChEBI" id="CHEBI:29105"/>
    </ligand>
</feature>
<evidence type="ECO:0000256" key="5">
    <source>
        <dbReference type="ARBA" id="ARBA00023204"/>
    </source>
</evidence>
<dbReference type="FunFam" id="1.10.340.30:FF:000009">
    <property type="entry name" value="DNA-3-methyladenine glycosylase I"/>
    <property type="match status" value="1"/>
</dbReference>
<comment type="caution">
    <text evidence="7">The sequence shown here is derived from an EMBL/GenBank/DDBJ whole genome shotgun (WGS) entry which is preliminary data.</text>
</comment>
<dbReference type="Proteomes" id="UP000791440">
    <property type="component" value="Unassembled WGS sequence"/>
</dbReference>
<keyword evidence="5" id="KW-0234">DNA repair</keyword>
<evidence type="ECO:0000256" key="6">
    <source>
        <dbReference type="PIRSR" id="PIRSR605019-1"/>
    </source>
</evidence>
<dbReference type="PANTHER" id="PTHR30037:SF4">
    <property type="entry name" value="DNA-3-METHYLADENINE GLYCOSYLASE I"/>
    <property type="match status" value="1"/>
</dbReference>
<feature type="binding site" evidence="6">
    <location>
        <position position="29"/>
    </location>
    <ligand>
        <name>Zn(2+)</name>
        <dbReference type="ChEBI" id="CHEBI:29105"/>
    </ligand>
</feature>
<evidence type="ECO:0000256" key="2">
    <source>
        <dbReference type="ARBA" id="ARBA00022763"/>
    </source>
</evidence>
<dbReference type="GO" id="GO:0046872">
    <property type="term" value="F:metal ion binding"/>
    <property type="evidence" value="ECO:0007669"/>
    <property type="project" value="UniProtKB-KW"/>
</dbReference>
<keyword evidence="8" id="KW-1185">Reference proteome</keyword>
<accession>A0A922D1T6</accession>
<feature type="binding site" evidence="6">
    <location>
        <position position="16"/>
    </location>
    <ligand>
        <name>Zn(2+)</name>
        <dbReference type="ChEBI" id="CHEBI:29105"/>
    </ligand>
</feature>
<keyword evidence="3" id="KW-0378">Hydrolase</keyword>
<organism evidence="7 8">
    <name type="scientific">Manduca sexta</name>
    <name type="common">Tobacco hawkmoth</name>
    <name type="synonym">Tobacco hornworm</name>
    <dbReference type="NCBI Taxonomy" id="7130"/>
    <lineage>
        <taxon>Eukaryota</taxon>
        <taxon>Metazoa</taxon>
        <taxon>Ecdysozoa</taxon>
        <taxon>Arthropoda</taxon>
        <taxon>Hexapoda</taxon>
        <taxon>Insecta</taxon>
        <taxon>Pterygota</taxon>
        <taxon>Neoptera</taxon>
        <taxon>Endopterygota</taxon>
        <taxon>Lepidoptera</taxon>
        <taxon>Glossata</taxon>
        <taxon>Ditrysia</taxon>
        <taxon>Bombycoidea</taxon>
        <taxon>Sphingidae</taxon>
        <taxon>Sphinginae</taxon>
        <taxon>Sphingini</taxon>
        <taxon>Manduca</taxon>
    </lineage>
</organism>
<keyword evidence="2" id="KW-0227">DNA damage</keyword>